<organism evidence="3 4">
    <name type="scientific">Cellulomonas biazotea</name>
    <dbReference type="NCBI Taxonomy" id="1709"/>
    <lineage>
        <taxon>Bacteria</taxon>
        <taxon>Bacillati</taxon>
        <taxon>Actinomycetota</taxon>
        <taxon>Actinomycetes</taxon>
        <taxon>Micrococcales</taxon>
        <taxon>Cellulomonadaceae</taxon>
        <taxon>Cellulomonas</taxon>
    </lineage>
</organism>
<dbReference type="Pfam" id="PF01243">
    <property type="entry name" value="PNPOx_N"/>
    <property type="match status" value="1"/>
</dbReference>
<evidence type="ECO:0000259" key="2">
    <source>
        <dbReference type="Pfam" id="PF01243"/>
    </source>
</evidence>
<dbReference type="AlphaFoldDB" id="A0A402DRU3"/>
<dbReference type="EMBL" id="BIMR01000141">
    <property type="protein sequence ID" value="GCE76880.1"/>
    <property type="molecule type" value="Genomic_DNA"/>
</dbReference>
<evidence type="ECO:0000256" key="1">
    <source>
        <dbReference type="ARBA" id="ARBA00023002"/>
    </source>
</evidence>
<dbReference type="PANTHER" id="PTHR35176">
    <property type="entry name" value="HEME OXYGENASE HI_0854-RELATED"/>
    <property type="match status" value="1"/>
</dbReference>
<dbReference type="NCBIfam" id="TIGR03668">
    <property type="entry name" value="Rv0121_F420"/>
    <property type="match status" value="1"/>
</dbReference>
<protein>
    <submittedName>
        <fullName evidence="3">PPOX class F420-dependent oxidoreductase</fullName>
    </submittedName>
</protein>
<dbReference type="RefSeq" id="WP_130781483.1">
    <property type="nucleotide sequence ID" value="NZ_BIMR01000141.1"/>
</dbReference>
<dbReference type="SUPFAM" id="SSF50475">
    <property type="entry name" value="FMN-binding split barrel"/>
    <property type="match status" value="1"/>
</dbReference>
<dbReference type="InterPro" id="IPR019967">
    <property type="entry name" value="F420-dep_enz_PPOX_Rv0121"/>
</dbReference>
<proteinExistence type="predicted"/>
<dbReference type="OrthoDB" id="9812086at2"/>
<comment type="caution">
    <text evidence="3">The sequence shown here is derived from an EMBL/GenBank/DDBJ whole genome shotgun (WGS) entry which is preliminary data.</text>
</comment>
<evidence type="ECO:0000313" key="3">
    <source>
        <dbReference type="EMBL" id="GCE76880.1"/>
    </source>
</evidence>
<dbReference type="GO" id="GO:0005829">
    <property type="term" value="C:cytosol"/>
    <property type="evidence" value="ECO:0007669"/>
    <property type="project" value="TreeGrafter"/>
</dbReference>
<dbReference type="InterPro" id="IPR052019">
    <property type="entry name" value="F420H2_bilvrd_red/Heme_oxyg"/>
</dbReference>
<dbReference type="PANTHER" id="PTHR35176:SF2">
    <property type="entry name" value="F420H(2)-DEPENDENT REDUCTASE RV1155"/>
    <property type="match status" value="1"/>
</dbReference>
<gene>
    <name evidence="3" type="ORF">CBZ_19360</name>
</gene>
<dbReference type="GO" id="GO:0070967">
    <property type="term" value="F:coenzyme F420 binding"/>
    <property type="evidence" value="ECO:0007669"/>
    <property type="project" value="TreeGrafter"/>
</dbReference>
<reference evidence="3 4" key="1">
    <citation type="submission" date="2019-01" db="EMBL/GenBank/DDBJ databases">
        <title>Draft genome sequence of Cellulomonas takizawaensis strain TKZ-21.</title>
        <authorList>
            <person name="Yamamura H."/>
            <person name="Hayashi T."/>
            <person name="Hamada M."/>
            <person name="Serisawa Y."/>
            <person name="Matsuyama K."/>
            <person name="Nakagawa Y."/>
            <person name="Otoguro M."/>
            <person name="Yanagida F."/>
            <person name="Hayakawa M."/>
        </authorList>
    </citation>
    <scope>NUCLEOTIDE SEQUENCE [LARGE SCALE GENOMIC DNA]</scope>
    <source>
        <strain evidence="3 4">NBRC12680</strain>
    </source>
</reference>
<keyword evidence="4" id="KW-1185">Reference proteome</keyword>
<dbReference type="InterPro" id="IPR011576">
    <property type="entry name" value="Pyridox_Oxase_N"/>
</dbReference>
<sequence length="137" mass="15437">MDVDECVRRFAAARVARLATCGSDGLPHLVPVTFAADASTVVLAVDHKPKRRTDLRRLRNVEQNPHVAFLVDVYDDDWDALWWVRADADARVLPDGPEHDAAVDRLVARYPQYAERRPAGPVLVAEVRRWSGWSAVR</sequence>
<accession>A0A402DRU3</accession>
<dbReference type="Proteomes" id="UP000289954">
    <property type="component" value="Unassembled WGS sequence"/>
</dbReference>
<keyword evidence="1" id="KW-0560">Oxidoreductase</keyword>
<feature type="domain" description="Pyridoxamine 5'-phosphate oxidase N-terminal" evidence="2">
    <location>
        <begin position="4"/>
        <end position="133"/>
    </location>
</feature>
<dbReference type="Gene3D" id="2.30.110.10">
    <property type="entry name" value="Electron Transport, Fmn-binding Protein, Chain A"/>
    <property type="match status" value="1"/>
</dbReference>
<dbReference type="InterPro" id="IPR012349">
    <property type="entry name" value="Split_barrel_FMN-bd"/>
</dbReference>
<evidence type="ECO:0000313" key="4">
    <source>
        <dbReference type="Proteomes" id="UP000289954"/>
    </source>
</evidence>
<name>A0A402DRU3_9CELL</name>
<dbReference type="GO" id="GO:0016627">
    <property type="term" value="F:oxidoreductase activity, acting on the CH-CH group of donors"/>
    <property type="evidence" value="ECO:0007669"/>
    <property type="project" value="TreeGrafter"/>
</dbReference>